<evidence type="ECO:0000259" key="1">
    <source>
        <dbReference type="SMART" id="SM00460"/>
    </source>
</evidence>
<name>A0A285VU93_9MICO</name>
<dbReference type="RefSeq" id="WP_097188385.1">
    <property type="nucleotide sequence ID" value="NZ_OBQK01000007.1"/>
</dbReference>
<dbReference type="PANTHER" id="PTHR33490">
    <property type="entry name" value="BLR5614 PROTEIN-RELATED"/>
    <property type="match status" value="1"/>
</dbReference>
<dbReference type="Proteomes" id="UP000219688">
    <property type="component" value="Unassembled WGS sequence"/>
</dbReference>
<gene>
    <name evidence="2" type="ORF">SAMN05421879_10720</name>
</gene>
<organism evidence="2 3">
    <name type="scientific">Ornithinimicrobium cerasi</name>
    <dbReference type="NCBI Taxonomy" id="2248773"/>
    <lineage>
        <taxon>Bacteria</taxon>
        <taxon>Bacillati</taxon>
        <taxon>Actinomycetota</taxon>
        <taxon>Actinomycetes</taxon>
        <taxon>Micrococcales</taxon>
        <taxon>Ornithinimicrobiaceae</taxon>
        <taxon>Ornithinimicrobium</taxon>
    </lineage>
</organism>
<keyword evidence="3" id="KW-1185">Reference proteome</keyword>
<accession>A0A285VU93</accession>
<sequence length="268" mass="28499">MRRHVTAQLTATVTSPVEATLGVAVADQVVRSQERLEVTVDGRPVPVTEVLDRASGTRWHVLRDVPPGELSVTYDARVEDGGAGGAVTDLDRIHYVRPSRYVDVDRLEAVARAEVGDVSGEEGVLRVAGWVSGHLSYVLGSSRVTDGASDTYLKRQGVCRDYAHLTTALLRARGVPARLVGAYAPGLSPMDFHAVVEAAVDGRWVVVDPTRLAPRTALVRISTGADASETSFLTTHSGGLRFGSITVTATVEDGELPTDDHTAPARIG</sequence>
<dbReference type="InterPro" id="IPR002931">
    <property type="entry name" value="Transglutaminase-like"/>
</dbReference>
<evidence type="ECO:0000313" key="2">
    <source>
        <dbReference type="EMBL" id="SOC56211.1"/>
    </source>
</evidence>
<dbReference type="Pfam" id="PF01841">
    <property type="entry name" value="Transglut_core"/>
    <property type="match status" value="1"/>
</dbReference>
<dbReference type="AlphaFoldDB" id="A0A285VU93"/>
<reference evidence="3" key="1">
    <citation type="submission" date="2017-08" db="EMBL/GenBank/DDBJ databases">
        <authorList>
            <person name="Varghese N."/>
            <person name="Submissions S."/>
        </authorList>
    </citation>
    <scope>NUCLEOTIDE SEQUENCE [LARGE SCALE GENOMIC DNA]</scope>
    <source>
        <strain evidence="3">USBA17B2</strain>
    </source>
</reference>
<dbReference type="SMART" id="SM00460">
    <property type="entry name" value="TGc"/>
    <property type="match status" value="1"/>
</dbReference>
<proteinExistence type="predicted"/>
<dbReference type="InterPro" id="IPR038765">
    <property type="entry name" value="Papain-like_cys_pep_sf"/>
</dbReference>
<evidence type="ECO:0000313" key="3">
    <source>
        <dbReference type="Proteomes" id="UP000219688"/>
    </source>
</evidence>
<dbReference type="Gene3D" id="3.10.620.30">
    <property type="match status" value="1"/>
</dbReference>
<dbReference type="EMBL" id="OBQK01000007">
    <property type="protein sequence ID" value="SOC56211.1"/>
    <property type="molecule type" value="Genomic_DNA"/>
</dbReference>
<dbReference type="Gene3D" id="2.60.40.2250">
    <property type="match status" value="1"/>
</dbReference>
<dbReference type="SUPFAM" id="SSF54001">
    <property type="entry name" value="Cysteine proteinases"/>
    <property type="match status" value="1"/>
</dbReference>
<feature type="domain" description="Transglutaminase-like" evidence="1">
    <location>
        <begin position="151"/>
        <end position="211"/>
    </location>
</feature>
<dbReference type="PANTHER" id="PTHR33490:SF12">
    <property type="entry name" value="BLL5557 PROTEIN"/>
    <property type="match status" value="1"/>
</dbReference>
<protein>
    <submittedName>
        <fullName evidence="2">Transglutaminase-like superfamily protein</fullName>
    </submittedName>
</protein>